<reference evidence="9 10" key="1">
    <citation type="journal article" date="2016" name="Int. J. Syst. Evol. Microbiol.">
        <title>Pyruvatibacter mobilis gen. nov., sp. nov., a marine bacterium from the culture broth of Picochlorum sp. 122.</title>
        <authorList>
            <person name="Wang G."/>
            <person name="Tang M."/>
            <person name="Wu H."/>
            <person name="Dai S."/>
            <person name="Li T."/>
            <person name="Chen C."/>
            <person name="He H."/>
            <person name="Fan J."/>
            <person name="Xiang W."/>
            <person name="Li X."/>
        </authorList>
    </citation>
    <scope>NUCLEOTIDE SEQUENCE [LARGE SCALE GENOMIC DNA]</scope>
    <source>
        <strain evidence="9 10">GYP-11</strain>
    </source>
</reference>
<gene>
    <name evidence="9" type="ORF">GTQ45_08220</name>
</gene>
<sequence length="198" mass="22269">MTSTPKPKAWKVLADEVLFETPYIRARKQRCETMRGTIVDPYHVFDMPNWSAMLPVTETGDAVLVHNYRHGSERVMVELPGGIIDDTDPDTDSAVQRELMEETGHQVDRIFALPPIQPYPGRFRQRAYPYLGIGAKQVAEQALEDDEDLEVFTVPLADAFRMFADGSVDVAAVHGGIMLSARHLIMTEPDLAFLRDLL</sequence>
<comment type="catalytic activity">
    <reaction evidence="1">
        <text>GDP-alpha-D-mannose + H2O = alpha-D-mannose 1-phosphate + GMP + 2 H(+)</text>
        <dbReference type="Rhea" id="RHEA:27978"/>
        <dbReference type="ChEBI" id="CHEBI:15377"/>
        <dbReference type="ChEBI" id="CHEBI:15378"/>
        <dbReference type="ChEBI" id="CHEBI:57527"/>
        <dbReference type="ChEBI" id="CHEBI:58115"/>
        <dbReference type="ChEBI" id="CHEBI:58409"/>
    </reaction>
</comment>
<dbReference type="EMBL" id="WXYQ01000006">
    <property type="protein sequence ID" value="NBG95716.1"/>
    <property type="molecule type" value="Genomic_DNA"/>
</dbReference>
<evidence type="ECO:0000256" key="3">
    <source>
        <dbReference type="ARBA" id="ARBA00007275"/>
    </source>
</evidence>
<dbReference type="InterPro" id="IPR015797">
    <property type="entry name" value="NUDIX_hydrolase-like_dom_sf"/>
</dbReference>
<dbReference type="GO" id="GO:0016787">
    <property type="term" value="F:hydrolase activity"/>
    <property type="evidence" value="ECO:0007669"/>
    <property type="project" value="UniProtKB-KW"/>
</dbReference>
<dbReference type="OrthoDB" id="9806150at2"/>
<accession>A0A845QBW9</accession>
<name>A0A845QBW9_9HYPH</name>
<dbReference type="SUPFAM" id="SSF55811">
    <property type="entry name" value="Nudix"/>
    <property type="match status" value="1"/>
</dbReference>
<dbReference type="GeneID" id="300654419"/>
<evidence type="ECO:0000256" key="4">
    <source>
        <dbReference type="ARBA" id="ARBA00016377"/>
    </source>
</evidence>
<feature type="domain" description="Nudix hydrolase" evidence="8">
    <location>
        <begin position="45"/>
        <end position="176"/>
    </location>
</feature>
<keyword evidence="5" id="KW-0378">Hydrolase</keyword>
<dbReference type="Proteomes" id="UP000470384">
    <property type="component" value="Unassembled WGS sequence"/>
</dbReference>
<evidence type="ECO:0000259" key="8">
    <source>
        <dbReference type="PROSITE" id="PS51462"/>
    </source>
</evidence>
<dbReference type="GO" id="GO:0005829">
    <property type="term" value="C:cytosol"/>
    <property type="evidence" value="ECO:0007669"/>
    <property type="project" value="TreeGrafter"/>
</dbReference>
<dbReference type="GO" id="GO:0019693">
    <property type="term" value="P:ribose phosphate metabolic process"/>
    <property type="evidence" value="ECO:0007669"/>
    <property type="project" value="TreeGrafter"/>
</dbReference>
<proteinExistence type="inferred from homology"/>
<dbReference type="GO" id="GO:0006753">
    <property type="term" value="P:nucleoside phosphate metabolic process"/>
    <property type="evidence" value="ECO:0007669"/>
    <property type="project" value="TreeGrafter"/>
</dbReference>
<dbReference type="PANTHER" id="PTHR11839:SF18">
    <property type="entry name" value="NUDIX HYDROLASE DOMAIN-CONTAINING PROTEIN"/>
    <property type="match status" value="1"/>
</dbReference>
<dbReference type="CDD" id="cd03424">
    <property type="entry name" value="NUDIX_ADPRase_Nudt5_UGPPase_Nudt14"/>
    <property type="match status" value="1"/>
</dbReference>
<dbReference type="InterPro" id="IPR000086">
    <property type="entry name" value="NUDIX_hydrolase_dom"/>
</dbReference>
<evidence type="ECO:0000256" key="2">
    <source>
        <dbReference type="ARBA" id="ARBA00001946"/>
    </source>
</evidence>
<protein>
    <recommendedName>
        <fullName evidence="4">GDP-mannose pyrophosphatase</fullName>
    </recommendedName>
    <alternativeName>
        <fullName evidence="6">GDP-mannose hydrolase</fullName>
    </alternativeName>
    <alternativeName>
        <fullName evidence="7">GDPMK</fullName>
    </alternativeName>
</protein>
<comment type="cofactor">
    <cofactor evidence="2">
        <name>Mg(2+)</name>
        <dbReference type="ChEBI" id="CHEBI:18420"/>
    </cofactor>
</comment>
<dbReference type="PROSITE" id="PS51462">
    <property type="entry name" value="NUDIX"/>
    <property type="match status" value="1"/>
</dbReference>
<dbReference type="Pfam" id="PF00293">
    <property type="entry name" value="NUDIX"/>
    <property type="match status" value="1"/>
</dbReference>
<dbReference type="RefSeq" id="WP_160587633.1">
    <property type="nucleotide sequence ID" value="NZ_BMHN01000001.1"/>
</dbReference>
<organism evidence="9 10">
    <name type="scientific">Pyruvatibacter mobilis</name>
    <dbReference type="NCBI Taxonomy" id="1712261"/>
    <lineage>
        <taxon>Bacteria</taxon>
        <taxon>Pseudomonadati</taxon>
        <taxon>Pseudomonadota</taxon>
        <taxon>Alphaproteobacteria</taxon>
        <taxon>Hyphomicrobiales</taxon>
        <taxon>Parvibaculaceae</taxon>
        <taxon>Pyruvatibacter</taxon>
    </lineage>
</organism>
<evidence type="ECO:0000256" key="5">
    <source>
        <dbReference type="ARBA" id="ARBA00022801"/>
    </source>
</evidence>
<evidence type="ECO:0000313" key="9">
    <source>
        <dbReference type="EMBL" id="NBG95716.1"/>
    </source>
</evidence>
<comment type="similarity">
    <text evidence="3">Belongs to the Nudix hydrolase family. NudK subfamily.</text>
</comment>
<dbReference type="Gene3D" id="3.90.79.10">
    <property type="entry name" value="Nucleoside Triphosphate Pyrophosphohydrolase"/>
    <property type="match status" value="1"/>
</dbReference>
<dbReference type="PANTHER" id="PTHR11839">
    <property type="entry name" value="UDP/ADP-SUGAR PYROPHOSPHATASE"/>
    <property type="match status" value="1"/>
</dbReference>
<comment type="caution">
    <text evidence="9">The sequence shown here is derived from an EMBL/GenBank/DDBJ whole genome shotgun (WGS) entry which is preliminary data.</text>
</comment>
<evidence type="ECO:0000313" key="10">
    <source>
        <dbReference type="Proteomes" id="UP000470384"/>
    </source>
</evidence>
<evidence type="ECO:0000256" key="1">
    <source>
        <dbReference type="ARBA" id="ARBA00000847"/>
    </source>
</evidence>
<keyword evidence="10" id="KW-1185">Reference proteome</keyword>
<evidence type="ECO:0000256" key="7">
    <source>
        <dbReference type="ARBA" id="ARBA00032272"/>
    </source>
</evidence>
<evidence type="ECO:0000256" key="6">
    <source>
        <dbReference type="ARBA" id="ARBA00032162"/>
    </source>
</evidence>
<dbReference type="AlphaFoldDB" id="A0A845QBW9"/>